<dbReference type="OrthoDB" id="5675566at2"/>
<dbReference type="CDD" id="cd11386">
    <property type="entry name" value="MCP_signal"/>
    <property type="match status" value="1"/>
</dbReference>
<evidence type="ECO:0000256" key="2">
    <source>
        <dbReference type="ARBA" id="ARBA00023224"/>
    </source>
</evidence>
<feature type="transmembrane region" description="Helical" evidence="5">
    <location>
        <begin position="150"/>
        <end position="169"/>
    </location>
</feature>
<dbReference type="RefSeq" id="WP_019621517.1">
    <property type="nucleotide sequence ID" value="NZ_AP014545.1"/>
</dbReference>
<dbReference type="KEGG" id="ajp:AMJAP_1323"/>
<dbReference type="PROSITE" id="PS50112">
    <property type="entry name" value="PAS"/>
    <property type="match status" value="1"/>
</dbReference>
<keyword evidence="2 4" id="KW-0807">Transducer</keyword>
<evidence type="ECO:0000256" key="5">
    <source>
        <dbReference type="SAM" id="Phobius"/>
    </source>
</evidence>
<dbReference type="GO" id="GO:0006935">
    <property type="term" value="P:chemotaxis"/>
    <property type="evidence" value="ECO:0007669"/>
    <property type="project" value="InterPro"/>
</dbReference>
<dbReference type="SMART" id="SM00283">
    <property type="entry name" value="MA"/>
    <property type="match status" value="1"/>
</dbReference>
<dbReference type="EMBL" id="AP014545">
    <property type="protein sequence ID" value="BBB25918.1"/>
    <property type="molecule type" value="Genomic_DNA"/>
</dbReference>
<dbReference type="Gene3D" id="3.30.450.20">
    <property type="entry name" value="PAS domain"/>
    <property type="match status" value="1"/>
</dbReference>
<dbReference type="NCBIfam" id="TIGR00229">
    <property type="entry name" value="sensory_box"/>
    <property type="match status" value="1"/>
</dbReference>
<dbReference type="GO" id="GO:0007165">
    <property type="term" value="P:signal transduction"/>
    <property type="evidence" value="ECO:0007669"/>
    <property type="project" value="UniProtKB-KW"/>
</dbReference>
<evidence type="ECO:0000259" key="7">
    <source>
        <dbReference type="PROSITE" id="PS50112"/>
    </source>
</evidence>
<dbReference type="InterPro" id="IPR035965">
    <property type="entry name" value="PAS-like_dom_sf"/>
</dbReference>
<keyword evidence="5" id="KW-1133">Transmembrane helix</keyword>
<dbReference type="SMART" id="SM00086">
    <property type="entry name" value="PAC"/>
    <property type="match status" value="1"/>
</dbReference>
<dbReference type="Pfam" id="PF08447">
    <property type="entry name" value="PAS_3"/>
    <property type="match status" value="1"/>
</dbReference>
<evidence type="ECO:0000313" key="8">
    <source>
        <dbReference type="EMBL" id="BBB25918.1"/>
    </source>
</evidence>
<dbReference type="PANTHER" id="PTHR32089">
    <property type="entry name" value="METHYL-ACCEPTING CHEMOTAXIS PROTEIN MCPB"/>
    <property type="match status" value="1"/>
</dbReference>
<dbReference type="InterPro" id="IPR004090">
    <property type="entry name" value="Chemotax_Me-accpt_rcpt"/>
</dbReference>
<dbReference type="SUPFAM" id="SSF55785">
    <property type="entry name" value="PYP-like sensor domain (PAS domain)"/>
    <property type="match status" value="1"/>
</dbReference>
<dbReference type="PANTHER" id="PTHR32089:SF112">
    <property type="entry name" value="LYSOZYME-LIKE PROTEIN-RELATED"/>
    <property type="match status" value="1"/>
</dbReference>
<feature type="domain" description="PAS" evidence="7">
    <location>
        <begin position="4"/>
        <end position="58"/>
    </location>
</feature>
<evidence type="ECO:0000256" key="1">
    <source>
        <dbReference type="ARBA" id="ARBA00004370"/>
    </source>
</evidence>
<dbReference type="SUPFAM" id="SSF58104">
    <property type="entry name" value="Methyl-accepting chemotaxis protein (MCP) signaling domain"/>
    <property type="match status" value="1"/>
</dbReference>
<accession>A0A7R6PM16</accession>
<dbReference type="PROSITE" id="PS50111">
    <property type="entry name" value="CHEMOTAXIS_TRANSDUC_2"/>
    <property type="match status" value="1"/>
</dbReference>
<comment type="similarity">
    <text evidence="3">Belongs to the methyl-accepting chemotaxis (MCP) protein family.</text>
</comment>
<comment type="subcellular location">
    <subcellularLocation>
        <location evidence="1">Membrane</location>
    </subcellularLocation>
</comment>
<dbReference type="InterPro" id="IPR001610">
    <property type="entry name" value="PAC"/>
</dbReference>
<evidence type="ECO:0000256" key="4">
    <source>
        <dbReference type="PROSITE-ProRule" id="PRU00284"/>
    </source>
</evidence>
<reference evidence="8 9" key="1">
    <citation type="journal article" date="2008" name="Int. J. Syst. Evol. Microbiol.">
        <title>Amphritea japonica sp. nov. and Amphritea balenae sp. nov., isolated from the sediment adjacent to sperm whale carcasses off Kagoshima, Japan.</title>
        <authorList>
            <person name="Miyazaki M."/>
            <person name="Nogi Y."/>
            <person name="Fujiwara Y."/>
            <person name="Kawato M."/>
            <person name="Nagahama T."/>
            <person name="Kubokawa K."/>
            <person name="Horikoshi K."/>
        </authorList>
    </citation>
    <scope>NUCLEOTIDE SEQUENCE [LARGE SCALE GENOMIC DNA]</scope>
    <source>
        <strain evidence="8 9">ATCC BAA-1530</strain>
    </source>
</reference>
<dbReference type="Gene3D" id="1.10.287.950">
    <property type="entry name" value="Methyl-accepting chemotaxis protein"/>
    <property type="match status" value="1"/>
</dbReference>
<gene>
    <name evidence="8" type="ORF">AMJAP_1323</name>
</gene>
<protein>
    <submittedName>
        <fullName evidence="8">Methyl-accepting chemotaxis protein</fullName>
    </submittedName>
</protein>
<dbReference type="InterPro" id="IPR000014">
    <property type="entry name" value="PAS"/>
</dbReference>
<dbReference type="GO" id="GO:0004888">
    <property type="term" value="F:transmembrane signaling receptor activity"/>
    <property type="evidence" value="ECO:0007669"/>
    <property type="project" value="InterPro"/>
</dbReference>
<proteinExistence type="inferred from homology"/>
<dbReference type="InterPro" id="IPR004089">
    <property type="entry name" value="MCPsignal_dom"/>
</dbReference>
<dbReference type="Pfam" id="PF00015">
    <property type="entry name" value="MCPsignal"/>
    <property type="match status" value="1"/>
</dbReference>
<dbReference type="CDD" id="cd00130">
    <property type="entry name" value="PAS"/>
    <property type="match status" value="1"/>
</dbReference>
<organism evidence="8 9">
    <name type="scientific">Amphritea japonica ATCC BAA-1530</name>
    <dbReference type="NCBI Taxonomy" id="1278309"/>
    <lineage>
        <taxon>Bacteria</taxon>
        <taxon>Pseudomonadati</taxon>
        <taxon>Pseudomonadota</taxon>
        <taxon>Gammaproteobacteria</taxon>
        <taxon>Oceanospirillales</taxon>
        <taxon>Oceanospirillaceae</taxon>
        <taxon>Amphritea</taxon>
    </lineage>
</organism>
<evidence type="ECO:0000256" key="3">
    <source>
        <dbReference type="ARBA" id="ARBA00029447"/>
    </source>
</evidence>
<feature type="domain" description="Methyl-accepting transducer" evidence="6">
    <location>
        <begin position="247"/>
        <end position="483"/>
    </location>
</feature>
<evidence type="ECO:0000313" key="9">
    <source>
        <dbReference type="Proteomes" id="UP000595663"/>
    </source>
</evidence>
<name>A0A7R6PM16_9GAMM</name>
<dbReference type="SMART" id="SM00091">
    <property type="entry name" value="PAS"/>
    <property type="match status" value="1"/>
</dbReference>
<keyword evidence="5" id="KW-0812">Transmembrane</keyword>
<dbReference type="InterPro" id="IPR013655">
    <property type="entry name" value="PAS_fold_3"/>
</dbReference>
<sequence length="520" mass="57070">MSTNQQQREQLVQDGCRLISTTSLTGCITYANKYFCEVAGYTADELMGQNHNIVRHPDMPAAAFADLWKHLKADESWLGAVKNRCKNGDYYWVLAYVTPQYNEAGKKVGYQSVRTKLPDDIKETAQRLYDQLNSHPTRVSFSRKQLSHRVVASAFCGLLGVTLVNLAPLDLYLKIALSSVLTLSFTGLTHWLLSPLHDRSRHSLEIYNNPVSQKALTGRMDEIGAFQLSNLFLEARLGTVTGRVEDAIATVKNVMGVTHESLDQTTDGIEQQNLESDMLASASTEMASSSHQVAENTSRTSEVTLQAAQDAQNGRTSVNDMLNTIEQLVIEVAQASKLSDQLHSQTEEIGNITTMINDIADQTNLLALNAAIEAARAGDNGRGFAVVADEVRTLATRTQEATNQIKASIDAIQNQVEQTTNSMSKTHLQAKESITRAETAGKSFDQLSQSLDLISQQSQQIAVSAEEQSGTAESLSRSVISIRDISDNNKDSIARTNDATDKLAMLVTDLSQIVNRTLKR</sequence>
<keyword evidence="9" id="KW-1185">Reference proteome</keyword>
<dbReference type="Proteomes" id="UP000595663">
    <property type="component" value="Chromosome"/>
</dbReference>
<dbReference type="PRINTS" id="PR00260">
    <property type="entry name" value="CHEMTRNSDUCR"/>
</dbReference>
<dbReference type="GO" id="GO:0016020">
    <property type="term" value="C:membrane"/>
    <property type="evidence" value="ECO:0007669"/>
    <property type="project" value="UniProtKB-SubCell"/>
</dbReference>
<keyword evidence="5" id="KW-0472">Membrane</keyword>
<dbReference type="FunFam" id="1.10.287.950:FF:000001">
    <property type="entry name" value="Methyl-accepting chemotaxis sensory transducer"/>
    <property type="match status" value="1"/>
</dbReference>
<dbReference type="AlphaFoldDB" id="A0A7R6PM16"/>
<evidence type="ECO:0000259" key="6">
    <source>
        <dbReference type="PROSITE" id="PS50111"/>
    </source>
</evidence>